<evidence type="ECO:0000313" key="2">
    <source>
        <dbReference type="EMBL" id="RDX95122.1"/>
    </source>
</evidence>
<feature type="transmembrane region" description="Helical" evidence="1">
    <location>
        <begin position="110"/>
        <end position="130"/>
    </location>
</feature>
<gene>
    <name evidence="2" type="primary">GEX1</name>
    <name evidence="2" type="ORF">CR513_22395</name>
</gene>
<organism evidence="2 3">
    <name type="scientific">Mucuna pruriens</name>
    <name type="common">Velvet bean</name>
    <name type="synonym">Dolichos pruriens</name>
    <dbReference type="NCBI Taxonomy" id="157652"/>
    <lineage>
        <taxon>Eukaryota</taxon>
        <taxon>Viridiplantae</taxon>
        <taxon>Streptophyta</taxon>
        <taxon>Embryophyta</taxon>
        <taxon>Tracheophyta</taxon>
        <taxon>Spermatophyta</taxon>
        <taxon>Magnoliopsida</taxon>
        <taxon>eudicotyledons</taxon>
        <taxon>Gunneridae</taxon>
        <taxon>Pentapetalae</taxon>
        <taxon>rosids</taxon>
        <taxon>fabids</taxon>
        <taxon>Fabales</taxon>
        <taxon>Fabaceae</taxon>
        <taxon>Papilionoideae</taxon>
        <taxon>50 kb inversion clade</taxon>
        <taxon>NPAAA clade</taxon>
        <taxon>indigoferoid/millettioid clade</taxon>
        <taxon>Phaseoleae</taxon>
        <taxon>Mucuna</taxon>
    </lineage>
</organism>
<sequence length="246" mass="29088">MLSSLVHCRSTLQYFAEYGHRQHEELIQREEQIKGFHDRLMENSKSILSSQESFESKQASMFVVLDRIFSLQNALLLESRMIKAFFVYSILIFVIFMLTSTKQTYNIRPFLYIELFATFFMEVLIIRLTSDSIEHQTWIINMARLFFLVAASVQLLHAICTYKDYEILNHQMLLTLMNSVNSMQKQKELSWDLDTDYEDWSQWIDADLPDDVNCLDDPDYILPEEVAENSITASKSYNLRSRHLYQ</sequence>
<dbReference type="PANTHER" id="PTHR33538:SF2">
    <property type="entry name" value="PROTEIN GAMETE EXPRESSED 1"/>
    <property type="match status" value="1"/>
</dbReference>
<keyword evidence="3" id="KW-1185">Reference proteome</keyword>
<dbReference type="OrthoDB" id="377549at2759"/>
<protein>
    <submittedName>
        <fullName evidence="2">Protein GAMETE EXPRESSED 1</fullName>
    </submittedName>
</protein>
<feature type="transmembrane region" description="Helical" evidence="1">
    <location>
        <begin position="142"/>
        <end position="162"/>
    </location>
</feature>
<dbReference type="STRING" id="157652.A0A371GX36"/>
<keyword evidence="1" id="KW-0812">Transmembrane</keyword>
<dbReference type="AlphaFoldDB" id="A0A371GX36"/>
<keyword evidence="1" id="KW-1133">Transmembrane helix</keyword>
<dbReference type="EMBL" id="QJKJ01004200">
    <property type="protein sequence ID" value="RDX95122.1"/>
    <property type="molecule type" value="Genomic_DNA"/>
</dbReference>
<reference evidence="2" key="1">
    <citation type="submission" date="2018-05" db="EMBL/GenBank/DDBJ databases">
        <title>Draft genome of Mucuna pruriens seed.</title>
        <authorList>
            <person name="Nnadi N.E."/>
            <person name="Vos R."/>
            <person name="Hasami M.H."/>
            <person name="Devisetty U.K."/>
            <person name="Aguiy J.C."/>
        </authorList>
    </citation>
    <scope>NUCLEOTIDE SEQUENCE [LARGE SCALE GENOMIC DNA]</scope>
    <source>
        <strain evidence="2">JCA_2017</strain>
    </source>
</reference>
<name>A0A371GX36_MUCPR</name>
<feature type="non-terminal residue" evidence="2">
    <location>
        <position position="1"/>
    </location>
</feature>
<evidence type="ECO:0000313" key="3">
    <source>
        <dbReference type="Proteomes" id="UP000257109"/>
    </source>
</evidence>
<accession>A0A371GX36</accession>
<feature type="transmembrane region" description="Helical" evidence="1">
    <location>
        <begin position="81"/>
        <end position="98"/>
    </location>
</feature>
<keyword evidence="1" id="KW-0472">Membrane</keyword>
<dbReference type="Proteomes" id="UP000257109">
    <property type="component" value="Unassembled WGS sequence"/>
</dbReference>
<dbReference type="InterPro" id="IPR040346">
    <property type="entry name" value="GEX1/Brambleberry"/>
</dbReference>
<comment type="caution">
    <text evidence="2">The sequence shown here is derived from an EMBL/GenBank/DDBJ whole genome shotgun (WGS) entry which is preliminary data.</text>
</comment>
<proteinExistence type="predicted"/>
<evidence type="ECO:0000256" key="1">
    <source>
        <dbReference type="SAM" id="Phobius"/>
    </source>
</evidence>
<dbReference type="PANTHER" id="PTHR33538">
    <property type="entry name" value="PROTEIN GAMETE EXPRESSED 1"/>
    <property type="match status" value="1"/>
</dbReference>